<sequence length="259" mass="29273">MRKLKNHMKAQIFLFITLSIVGGYFLAASKKQIDQGSQKDLSILFIGNSYTRPLPEVIQSIAENNNLKITYRSITPGGWTLHKHSKSEESLKAIHERTWDYVVLQEQSQLPSFSEEQRREDIYPYAIKLVNEIRETGAIPLLFLTWGRKYGDIQNIPDDTRSKMQARLLEGYQNIALSTSSEIIPVGLAWEEITSTDKAIDLYDPDGSHPNQNGVYLSAAIFVSHLLKSPQLNAPPIGNIPKETAEFLAQQANTLKYNP</sequence>
<dbReference type="Proteomes" id="UP001569414">
    <property type="component" value="Unassembled WGS sequence"/>
</dbReference>
<dbReference type="EMBL" id="JBGMEL010000010">
    <property type="protein sequence ID" value="MFA0791090.1"/>
    <property type="molecule type" value="Genomic_DNA"/>
</dbReference>
<keyword evidence="2" id="KW-1185">Reference proteome</keyword>
<evidence type="ECO:0000313" key="1">
    <source>
        <dbReference type="EMBL" id="MFA0791090.1"/>
    </source>
</evidence>
<organism evidence="1 2">
    <name type="scientific">Microbulbifer echini</name>
    <dbReference type="NCBI Taxonomy" id="1529067"/>
    <lineage>
        <taxon>Bacteria</taxon>
        <taxon>Pseudomonadati</taxon>
        <taxon>Pseudomonadota</taxon>
        <taxon>Gammaproteobacteria</taxon>
        <taxon>Cellvibrionales</taxon>
        <taxon>Microbulbiferaceae</taxon>
        <taxon>Microbulbifer</taxon>
    </lineage>
</organism>
<protein>
    <submittedName>
        <fullName evidence="1">DUF4886 domain-containing protein</fullName>
    </submittedName>
</protein>
<dbReference type="InterPro" id="IPR036514">
    <property type="entry name" value="SGNH_hydro_sf"/>
</dbReference>
<dbReference type="SUPFAM" id="SSF52266">
    <property type="entry name" value="SGNH hydrolase"/>
    <property type="match status" value="1"/>
</dbReference>
<reference evidence="1 2" key="1">
    <citation type="submission" date="2024-08" db="EMBL/GenBank/DDBJ databases">
        <authorList>
            <person name="Ishaq N."/>
        </authorList>
    </citation>
    <scope>NUCLEOTIDE SEQUENCE [LARGE SCALE GENOMIC DNA]</scope>
    <source>
        <strain evidence="1 2">JCM 30400</strain>
    </source>
</reference>
<comment type="caution">
    <text evidence="1">The sequence shown here is derived from an EMBL/GenBank/DDBJ whole genome shotgun (WGS) entry which is preliminary data.</text>
</comment>
<dbReference type="RefSeq" id="WP_371843597.1">
    <property type="nucleotide sequence ID" value="NZ_JBGMEL010000010.1"/>
</dbReference>
<name>A0ABV4NP39_9GAMM</name>
<accession>A0ABV4NP39</accession>
<proteinExistence type="predicted"/>
<gene>
    <name evidence="1" type="ORF">ACCI51_11085</name>
</gene>
<dbReference type="Gene3D" id="3.40.50.1110">
    <property type="entry name" value="SGNH hydrolase"/>
    <property type="match status" value="1"/>
</dbReference>
<evidence type="ECO:0000313" key="2">
    <source>
        <dbReference type="Proteomes" id="UP001569414"/>
    </source>
</evidence>